<proteinExistence type="predicted"/>
<evidence type="ECO:0000256" key="1">
    <source>
        <dbReference type="SAM" id="Coils"/>
    </source>
</evidence>
<keyword evidence="5" id="KW-1185">Reference proteome</keyword>
<evidence type="ECO:0000259" key="3">
    <source>
        <dbReference type="PROSITE" id="PS50217"/>
    </source>
</evidence>
<feature type="region of interest" description="Disordered" evidence="2">
    <location>
        <begin position="47"/>
        <end position="84"/>
    </location>
</feature>
<dbReference type="Proteomes" id="UP000187283">
    <property type="component" value="Unassembled WGS sequence"/>
</dbReference>
<protein>
    <recommendedName>
        <fullName evidence="3">BZIP domain-containing protein</fullName>
    </recommendedName>
</protein>
<dbReference type="OrthoDB" id="674948at2759"/>
<evidence type="ECO:0000256" key="2">
    <source>
        <dbReference type="SAM" id="MobiDB-lite"/>
    </source>
</evidence>
<accession>A0A1R1XMV8</accession>
<evidence type="ECO:0000313" key="5">
    <source>
        <dbReference type="Proteomes" id="UP000187283"/>
    </source>
</evidence>
<dbReference type="EMBL" id="LSSN01002494">
    <property type="protein sequence ID" value="OMJ15963.1"/>
    <property type="molecule type" value="Genomic_DNA"/>
</dbReference>
<dbReference type="STRING" id="133412.A0A1R1XMV8"/>
<sequence>MAPKIAPRQIVPACIPQNTFTFTLSKPLNTSDNSSSPLTFDDALFSSGSSATSESVPISGPLKSGRPFKNSSDDSSDSLSRKKARAIRNRLAAKKSRENKKAAVEVVYSTNAALVQENQRLQKLLEVSEQRRNMLEKKLMNLFSLGNHSPLQKGFDSSNLSPNLQFSAADVSIQKYLNSSVSSYEPIQLNTPLSDDVLLNSFLHPACSDMNISATPQASSDINTATALFESISSTALPVSDDTPATYSNVSSANMILDPSFDQNLTIDNLPSLLNLDSASLGLDLGNPQNQSFSNLNNEIDYLFNLVDPNFTQLPSSVDLNADNKEFQEILNSILSDTPSNSLPSL</sequence>
<dbReference type="InterPro" id="IPR046347">
    <property type="entry name" value="bZIP_sf"/>
</dbReference>
<name>A0A1R1XMV8_9FUNG</name>
<comment type="caution">
    <text evidence="4">The sequence shown here is derived from an EMBL/GenBank/DDBJ whole genome shotgun (WGS) entry which is preliminary data.</text>
</comment>
<feature type="coiled-coil region" evidence="1">
    <location>
        <begin position="111"/>
        <end position="138"/>
    </location>
</feature>
<dbReference type="CDD" id="cd14686">
    <property type="entry name" value="bZIP"/>
    <property type="match status" value="1"/>
</dbReference>
<dbReference type="Gene3D" id="1.20.5.170">
    <property type="match status" value="1"/>
</dbReference>
<dbReference type="InterPro" id="IPR004827">
    <property type="entry name" value="bZIP"/>
</dbReference>
<evidence type="ECO:0000313" key="4">
    <source>
        <dbReference type="EMBL" id="OMJ15963.1"/>
    </source>
</evidence>
<organism evidence="4 5">
    <name type="scientific">Smittium culicis</name>
    <dbReference type="NCBI Taxonomy" id="133412"/>
    <lineage>
        <taxon>Eukaryota</taxon>
        <taxon>Fungi</taxon>
        <taxon>Fungi incertae sedis</taxon>
        <taxon>Zoopagomycota</taxon>
        <taxon>Kickxellomycotina</taxon>
        <taxon>Harpellomycetes</taxon>
        <taxon>Harpellales</taxon>
        <taxon>Legeriomycetaceae</taxon>
        <taxon>Smittium</taxon>
    </lineage>
</organism>
<dbReference type="SUPFAM" id="SSF57959">
    <property type="entry name" value="Leucine zipper domain"/>
    <property type="match status" value="1"/>
</dbReference>
<reference evidence="4 5" key="1">
    <citation type="submission" date="2017-01" db="EMBL/GenBank/DDBJ databases">
        <authorList>
            <person name="Mah S.A."/>
            <person name="Swanson W.J."/>
            <person name="Moy G.W."/>
            <person name="Vacquier V.D."/>
        </authorList>
    </citation>
    <scope>NUCLEOTIDE SEQUENCE [LARGE SCALE GENOMIC DNA]</scope>
    <source>
        <strain evidence="4 5">GSMNP</strain>
    </source>
</reference>
<dbReference type="AlphaFoldDB" id="A0A1R1XMV8"/>
<feature type="compositionally biased region" description="Polar residues" evidence="2">
    <location>
        <begin position="47"/>
        <end position="56"/>
    </location>
</feature>
<dbReference type="PROSITE" id="PS50217">
    <property type="entry name" value="BZIP"/>
    <property type="match status" value="1"/>
</dbReference>
<feature type="domain" description="BZIP" evidence="3">
    <location>
        <begin position="79"/>
        <end position="142"/>
    </location>
</feature>
<gene>
    <name evidence="4" type="ORF">AYI70_g6903</name>
</gene>
<dbReference type="GO" id="GO:0003700">
    <property type="term" value="F:DNA-binding transcription factor activity"/>
    <property type="evidence" value="ECO:0007669"/>
    <property type="project" value="InterPro"/>
</dbReference>
<keyword evidence="1" id="KW-0175">Coiled coil</keyword>